<evidence type="ECO:0000313" key="1">
    <source>
        <dbReference type="EMBL" id="AXA26259.1"/>
    </source>
</evidence>
<dbReference type="Gene3D" id="3.40.1000.10">
    <property type="entry name" value="Mog1/PsbP, alpha/beta/alpha sandwich"/>
    <property type="match status" value="1"/>
</dbReference>
<dbReference type="AlphaFoldDB" id="A0AAD0LCP5"/>
<reference evidence="1 2" key="1">
    <citation type="submission" date="2018-06" db="EMBL/GenBank/DDBJ databases">
        <title>The genome of Pseudomonas putida NX-1, a lignin degrader.</title>
        <authorList>
            <person name="Xu Z."/>
        </authorList>
    </citation>
    <scope>NUCLEOTIDE SEQUENCE [LARGE SCALE GENOMIC DNA]</scope>
    <source>
        <strain evidence="1 2">NX-1</strain>
    </source>
</reference>
<name>A0AAD0LCP5_PSEPU</name>
<organism evidence="1 2">
    <name type="scientific">Pseudomonas putida</name>
    <name type="common">Arthrobacter siderocapsulatus</name>
    <dbReference type="NCBI Taxonomy" id="303"/>
    <lineage>
        <taxon>Bacteria</taxon>
        <taxon>Pseudomonadati</taxon>
        <taxon>Pseudomonadota</taxon>
        <taxon>Gammaproteobacteria</taxon>
        <taxon>Pseudomonadales</taxon>
        <taxon>Pseudomonadaceae</taxon>
        <taxon>Pseudomonas</taxon>
    </lineage>
</organism>
<dbReference type="SUPFAM" id="SSF55724">
    <property type="entry name" value="Mog1p/PsbP-like"/>
    <property type="match status" value="1"/>
</dbReference>
<sequence length="202" mass="22632">MAVLDAGIEVHARQCNGVHESCKSSMNTLSYNDSIPFSQCAACPQGAWLCRVQLSPARSQPMSLYQTQDLSLDLGAELPQDSSMNMLTFPERGTTLVIARSPLPADQSFDIVYRQQLEQLRSRLDAHITEPQATTCGMAQAIQGLEVDLQFQRGEIRSHQRQLAYPHVQAQRLMVLSYSKETPLTENDLMHWQAIKASLQTR</sequence>
<dbReference type="InterPro" id="IPR016123">
    <property type="entry name" value="Mog1/PsbP_a/b/a-sand"/>
</dbReference>
<dbReference type="EMBL" id="CP030750">
    <property type="protein sequence ID" value="AXA26259.1"/>
    <property type="molecule type" value="Genomic_DNA"/>
</dbReference>
<gene>
    <name evidence="1" type="ORF">C1S65_19880</name>
</gene>
<dbReference type="InterPro" id="IPR014894">
    <property type="entry name" value="DcrB/EagT6"/>
</dbReference>
<proteinExistence type="predicted"/>
<dbReference type="Proteomes" id="UP000251617">
    <property type="component" value="Chromosome"/>
</dbReference>
<protein>
    <recommendedName>
        <fullName evidence="3">DUF1795 domain-containing protein</fullName>
    </recommendedName>
</protein>
<evidence type="ECO:0000313" key="2">
    <source>
        <dbReference type="Proteomes" id="UP000251617"/>
    </source>
</evidence>
<accession>A0AAD0LCP5</accession>
<evidence type="ECO:0008006" key="3">
    <source>
        <dbReference type="Google" id="ProtNLM"/>
    </source>
</evidence>
<dbReference type="Pfam" id="PF08786">
    <property type="entry name" value="DcrB"/>
    <property type="match status" value="1"/>
</dbReference>